<proteinExistence type="predicted"/>
<dbReference type="Pfam" id="PF13692">
    <property type="entry name" value="Glyco_trans_1_4"/>
    <property type="match status" value="1"/>
</dbReference>
<evidence type="ECO:0000313" key="2">
    <source>
        <dbReference type="Proteomes" id="UP000234845"/>
    </source>
</evidence>
<keyword evidence="1" id="KW-0808">Transferase</keyword>
<dbReference type="RefSeq" id="WP_101522855.1">
    <property type="nucleotide sequence ID" value="NZ_PKLZ01000018.1"/>
</dbReference>
<organism evidence="1 2">
    <name type="scientific">Kineobactrum sediminis</name>
    <dbReference type="NCBI Taxonomy" id="1905677"/>
    <lineage>
        <taxon>Bacteria</taxon>
        <taxon>Pseudomonadati</taxon>
        <taxon>Pseudomonadota</taxon>
        <taxon>Gammaproteobacteria</taxon>
        <taxon>Cellvibrionales</taxon>
        <taxon>Halieaceae</taxon>
        <taxon>Kineobactrum</taxon>
    </lineage>
</organism>
<dbReference type="EMBL" id="PKLZ01000018">
    <property type="protein sequence ID" value="PLW81002.1"/>
    <property type="molecule type" value="Genomic_DNA"/>
</dbReference>
<comment type="caution">
    <text evidence="1">The sequence shown here is derived from an EMBL/GenBank/DDBJ whole genome shotgun (WGS) entry which is preliminary data.</text>
</comment>
<dbReference type="Proteomes" id="UP000234845">
    <property type="component" value="Unassembled WGS sequence"/>
</dbReference>
<dbReference type="Gene3D" id="3.40.50.2000">
    <property type="entry name" value="Glycogen Phosphorylase B"/>
    <property type="match status" value="2"/>
</dbReference>
<dbReference type="PANTHER" id="PTHR12526">
    <property type="entry name" value="GLYCOSYLTRANSFERASE"/>
    <property type="match status" value="1"/>
</dbReference>
<keyword evidence="2" id="KW-1185">Reference proteome</keyword>
<dbReference type="SUPFAM" id="SSF53756">
    <property type="entry name" value="UDP-Glycosyltransferase/glycogen phosphorylase"/>
    <property type="match status" value="1"/>
</dbReference>
<dbReference type="CDD" id="cd03801">
    <property type="entry name" value="GT4_PimA-like"/>
    <property type="match status" value="1"/>
</dbReference>
<dbReference type="GO" id="GO:0016740">
    <property type="term" value="F:transferase activity"/>
    <property type="evidence" value="ECO:0007669"/>
    <property type="project" value="UniProtKB-KW"/>
</dbReference>
<accession>A0A2N5XY18</accession>
<gene>
    <name evidence="1" type="ORF">CWI75_17645</name>
</gene>
<dbReference type="AlphaFoldDB" id="A0A2N5XY18"/>
<evidence type="ECO:0000313" key="1">
    <source>
        <dbReference type="EMBL" id="PLW81002.1"/>
    </source>
</evidence>
<sequence length="371" mass="41410">MNILCVATSYPADTADWRGVFIHHLVHALDRKKEIDLSVWAPPGMLPSTTRYAATDPERDTLGELMADGGIAHVMRSGGLDAVRKPLQLLRMLRALYHREDNIDVYHLNWLQTALPLPANGKPALITVLGTDLKLLKLPLVKPLLRRIMRKRTVTICPNAEWMQAPLEAAFGDIAHIQPVVFGIDPIWYAIKRKPSTEAPSWLAVTRLTRDKLGPLLEWSEPLFKGQARQLHLLGPMQEQISLPDWVHYHGPATPEQLATHWFPQAHGLITLSRHAEGRPQVMLEAMAAGLPIIASDMPAHASLVQQGSSGELCDDEASYSASLQKLDNIEVNRDYGNQARSWVLDQVGTWDDCAQRYLTLYTEMANTTNG</sequence>
<dbReference type="OrthoDB" id="5290958at2"/>
<name>A0A2N5XY18_9GAMM</name>
<protein>
    <submittedName>
        <fullName evidence="1">Group 1 glycosyl transferase</fullName>
    </submittedName>
</protein>
<reference evidence="2" key="1">
    <citation type="submission" date="2017-11" db="EMBL/GenBank/DDBJ databases">
        <title>The draft genome sequence of Chromatocurvus sp. F02.</title>
        <authorList>
            <person name="Du Z.-J."/>
            <person name="Chang Y.-Q."/>
        </authorList>
    </citation>
    <scope>NUCLEOTIDE SEQUENCE [LARGE SCALE GENOMIC DNA]</scope>
    <source>
        <strain evidence="2">F02</strain>
    </source>
</reference>